<feature type="transmembrane region" description="Helical" evidence="5">
    <location>
        <begin position="382"/>
        <end position="406"/>
    </location>
</feature>
<organism evidence="7 8">
    <name type="scientific">Cinara cedri</name>
    <dbReference type="NCBI Taxonomy" id="506608"/>
    <lineage>
        <taxon>Eukaryota</taxon>
        <taxon>Metazoa</taxon>
        <taxon>Ecdysozoa</taxon>
        <taxon>Arthropoda</taxon>
        <taxon>Hexapoda</taxon>
        <taxon>Insecta</taxon>
        <taxon>Pterygota</taxon>
        <taxon>Neoptera</taxon>
        <taxon>Paraneoptera</taxon>
        <taxon>Hemiptera</taxon>
        <taxon>Sternorrhyncha</taxon>
        <taxon>Aphidomorpha</taxon>
        <taxon>Aphidoidea</taxon>
        <taxon>Aphididae</taxon>
        <taxon>Lachninae</taxon>
        <taxon>Cinara</taxon>
    </lineage>
</organism>
<dbReference type="InterPro" id="IPR013057">
    <property type="entry name" value="AA_transpt_TM"/>
</dbReference>
<feature type="transmembrane region" description="Helical" evidence="5">
    <location>
        <begin position="134"/>
        <end position="153"/>
    </location>
</feature>
<feature type="transmembrane region" description="Helical" evidence="5">
    <location>
        <begin position="202"/>
        <end position="219"/>
    </location>
</feature>
<dbReference type="AlphaFoldDB" id="A0A5E4N0Z8"/>
<gene>
    <name evidence="7" type="ORF">CINCED_3A009655</name>
</gene>
<dbReference type="OrthoDB" id="1684102at2759"/>
<feature type="transmembrane region" description="Helical" evidence="5">
    <location>
        <begin position="316"/>
        <end position="338"/>
    </location>
</feature>
<keyword evidence="4 5" id="KW-0472">Membrane</keyword>
<dbReference type="Proteomes" id="UP000325440">
    <property type="component" value="Unassembled WGS sequence"/>
</dbReference>
<reference evidence="7 8" key="1">
    <citation type="submission" date="2019-08" db="EMBL/GenBank/DDBJ databases">
        <authorList>
            <person name="Alioto T."/>
            <person name="Alioto T."/>
            <person name="Gomez Garrido J."/>
        </authorList>
    </citation>
    <scope>NUCLEOTIDE SEQUENCE [LARGE SCALE GENOMIC DNA]</scope>
</reference>
<dbReference type="GO" id="GO:0005774">
    <property type="term" value="C:vacuolar membrane"/>
    <property type="evidence" value="ECO:0007669"/>
    <property type="project" value="TreeGrafter"/>
</dbReference>
<evidence type="ECO:0000256" key="5">
    <source>
        <dbReference type="SAM" id="Phobius"/>
    </source>
</evidence>
<dbReference type="PANTHER" id="PTHR22950:SF680">
    <property type="entry name" value="PROTON-COUPLED AMINO ACID TRANSPORTER 4-LIKE PROTEIN"/>
    <property type="match status" value="1"/>
</dbReference>
<feature type="domain" description="Amino acid transporter transmembrane" evidence="6">
    <location>
        <begin position="39"/>
        <end position="441"/>
    </location>
</feature>
<feature type="transmembrane region" description="Helical" evidence="5">
    <location>
        <begin position="71"/>
        <end position="91"/>
    </location>
</feature>
<dbReference type="Pfam" id="PF01490">
    <property type="entry name" value="Aa_trans"/>
    <property type="match status" value="1"/>
</dbReference>
<evidence type="ECO:0000256" key="4">
    <source>
        <dbReference type="ARBA" id="ARBA00023136"/>
    </source>
</evidence>
<dbReference type="PANTHER" id="PTHR22950">
    <property type="entry name" value="AMINO ACID TRANSPORTER"/>
    <property type="match status" value="1"/>
</dbReference>
<keyword evidence="2 5" id="KW-0812">Transmembrane</keyword>
<evidence type="ECO:0000259" key="6">
    <source>
        <dbReference type="Pfam" id="PF01490"/>
    </source>
</evidence>
<evidence type="ECO:0000256" key="3">
    <source>
        <dbReference type="ARBA" id="ARBA00022989"/>
    </source>
</evidence>
<protein>
    <submittedName>
        <fullName evidence="7">Amino acid transporter, transmembrane domain</fullName>
    </submittedName>
</protein>
<feature type="transmembrane region" description="Helical" evidence="5">
    <location>
        <begin position="359"/>
        <end position="376"/>
    </location>
</feature>
<evidence type="ECO:0000256" key="2">
    <source>
        <dbReference type="ARBA" id="ARBA00022692"/>
    </source>
</evidence>
<feature type="transmembrane region" description="Helical" evidence="5">
    <location>
        <begin position="239"/>
        <end position="259"/>
    </location>
</feature>
<evidence type="ECO:0000313" key="8">
    <source>
        <dbReference type="Proteomes" id="UP000325440"/>
    </source>
</evidence>
<keyword evidence="8" id="KW-1185">Reference proteome</keyword>
<keyword evidence="3 5" id="KW-1133">Transmembrane helix</keyword>
<dbReference type="EMBL" id="CABPRJ010001469">
    <property type="protein sequence ID" value="VVC38343.1"/>
    <property type="molecule type" value="Genomic_DNA"/>
</dbReference>
<feature type="transmembrane region" description="Helical" evidence="5">
    <location>
        <begin position="418"/>
        <end position="441"/>
    </location>
</feature>
<name>A0A5E4N0Z8_9HEMI</name>
<sequence length="453" mass="50712">MPTKPDMEEKSHPDTKIDMEMAPSVIDIESNCKDTRERSTTFSQSIFHLVKASLGTGILAMPSAFKNAGYMVGILGTIVIGAICTYTIHILTNSSTELSKTEQNDKGLNYAETVEAAFRKGPIFFRKYAKLARFVTDTLIVLYQLGSNCIYIVFISENIKAVVDVYTDGNTDVRMCMFAILIPLWSTIWLKDFKVLSPFSTIVTYLTMASFTIIFYYIFRDMPSLEHRNKVGTASNIPLALGTVLFAMEAIGAILPLLNDMKYPERFSSKFGVINVSLIPIAGLYAFIGFFGYLRYGEETKGSITLDLPSEEIPAQITKLILSLSIFICYALSNLISYDIFEKFFDRTCPRNKNVGMHILRTSTVLITFILAGIFANLEDMIALIGTLCLSTVGVALPAIINQLTFYEHYRKQGKWRYVIFCLSNLAIVLVAIFALVVGMYKSVTNIMNTMEK</sequence>
<feature type="transmembrane region" description="Helical" evidence="5">
    <location>
        <begin position="173"/>
        <end position="190"/>
    </location>
</feature>
<comment type="subcellular location">
    <subcellularLocation>
        <location evidence="1">Membrane</location>
        <topology evidence="1">Multi-pass membrane protein</topology>
    </subcellularLocation>
</comment>
<proteinExistence type="predicted"/>
<dbReference type="GO" id="GO:0015179">
    <property type="term" value="F:L-amino acid transmembrane transporter activity"/>
    <property type="evidence" value="ECO:0007669"/>
    <property type="project" value="TreeGrafter"/>
</dbReference>
<evidence type="ECO:0000313" key="7">
    <source>
        <dbReference type="EMBL" id="VVC38343.1"/>
    </source>
</evidence>
<accession>A0A5E4N0Z8</accession>
<feature type="transmembrane region" description="Helical" evidence="5">
    <location>
        <begin position="271"/>
        <end position="296"/>
    </location>
</feature>
<evidence type="ECO:0000256" key="1">
    <source>
        <dbReference type="ARBA" id="ARBA00004141"/>
    </source>
</evidence>